<dbReference type="InterPro" id="IPR019734">
    <property type="entry name" value="TPR_rpt"/>
</dbReference>
<dbReference type="SMART" id="SM00028">
    <property type="entry name" value="TPR"/>
    <property type="match status" value="1"/>
</dbReference>
<evidence type="ECO:0000313" key="2">
    <source>
        <dbReference type="EMBL" id="MEK9499644.1"/>
    </source>
</evidence>
<evidence type="ECO:0000256" key="1">
    <source>
        <dbReference type="PROSITE-ProRule" id="PRU00339"/>
    </source>
</evidence>
<gene>
    <name evidence="2" type="ORF">WI372_01440</name>
</gene>
<comment type="caution">
    <text evidence="2">The sequence shown here is derived from an EMBL/GenBank/DDBJ whole genome shotgun (WGS) entry which is preliminary data.</text>
</comment>
<protein>
    <submittedName>
        <fullName evidence="2">Tetratricopeptide repeat protein</fullName>
    </submittedName>
</protein>
<reference evidence="2 3" key="1">
    <citation type="submission" date="2024-02" db="EMBL/GenBank/DDBJ databases">
        <title>A novel Gemmatimonadota bacterium.</title>
        <authorList>
            <person name="Du Z.-J."/>
            <person name="Ye Y.-Q."/>
        </authorList>
    </citation>
    <scope>NUCLEOTIDE SEQUENCE [LARGE SCALE GENOMIC DNA]</scope>
    <source>
        <strain evidence="2 3">DH-20</strain>
    </source>
</reference>
<dbReference type="Pfam" id="PF13432">
    <property type="entry name" value="TPR_16"/>
    <property type="match status" value="1"/>
</dbReference>
<feature type="repeat" description="TPR" evidence="1">
    <location>
        <begin position="53"/>
        <end position="86"/>
    </location>
</feature>
<dbReference type="EMBL" id="JBBHLI010000001">
    <property type="protein sequence ID" value="MEK9499644.1"/>
    <property type="molecule type" value="Genomic_DNA"/>
</dbReference>
<proteinExistence type="predicted"/>
<dbReference type="SUPFAM" id="SSF48452">
    <property type="entry name" value="TPR-like"/>
    <property type="match status" value="1"/>
</dbReference>
<dbReference type="InterPro" id="IPR011990">
    <property type="entry name" value="TPR-like_helical_dom_sf"/>
</dbReference>
<organism evidence="2 3">
    <name type="scientific">Gaopeijia maritima</name>
    <dbReference type="NCBI Taxonomy" id="3119007"/>
    <lineage>
        <taxon>Bacteria</taxon>
        <taxon>Pseudomonadati</taxon>
        <taxon>Gemmatimonadota</taxon>
        <taxon>Longimicrobiia</taxon>
        <taxon>Gaopeijiales</taxon>
        <taxon>Gaopeijiaceae</taxon>
        <taxon>Gaopeijia</taxon>
    </lineage>
</organism>
<evidence type="ECO:0000313" key="3">
    <source>
        <dbReference type="Proteomes" id="UP001484239"/>
    </source>
</evidence>
<dbReference type="Gene3D" id="1.25.40.10">
    <property type="entry name" value="Tetratricopeptide repeat domain"/>
    <property type="match status" value="1"/>
</dbReference>
<keyword evidence="1" id="KW-0802">TPR repeat</keyword>
<sequence>MTDRTAALVRMLERRPDDTRLRFGLALEYLNSDRLEEGVEQLRAYLAATDDEGNAWGRLGDALFRLGRDDEAREAFERGIEAAEAHGHPTMAEDFRDTLRDRS</sequence>
<dbReference type="Proteomes" id="UP001484239">
    <property type="component" value="Unassembled WGS sequence"/>
</dbReference>
<accession>A0ABU9E4M5</accession>
<dbReference type="RefSeq" id="WP_405286218.1">
    <property type="nucleotide sequence ID" value="NZ_JBBHLI010000001.1"/>
</dbReference>
<keyword evidence="3" id="KW-1185">Reference proteome</keyword>
<dbReference type="PROSITE" id="PS50005">
    <property type="entry name" value="TPR"/>
    <property type="match status" value="1"/>
</dbReference>
<name>A0ABU9E4M5_9BACT</name>